<dbReference type="InterPro" id="IPR044399">
    <property type="entry name" value="Mb-like_M"/>
</dbReference>
<dbReference type="OrthoDB" id="5850767at2759"/>
<accession>A0A0B2VQV3</accession>
<evidence type="ECO:0000313" key="3">
    <source>
        <dbReference type="Proteomes" id="UP000031036"/>
    </source>
</evidence>
<dbReference type="CDD" id="cd01040">
    <property type="entry name" value="Mb-like"/>
    <property type="match status" value="1"/>
</dbReference>
<evidence type="ECO:0000256" key="1">
    <source>
        <dbReference type="SAM" id="MobiDB-lite"/>
    </source>
</evidence>
<keyword evidence="3" id="KW-1185">Reference proteome</keyword>
<sequence>MGSALCSPKKKVVGSWVSSETENPFELNFNKRERVCLRETFQKLADPKELIGAIFVDIVNDIAPELKKVFGVDRAPKAAMLKMPKLGGHVARFTDLIDQLTNMVGYTENVLGAWQLVRKTGRAHTKQYFLETNQSARGTNYFALVANTFILEFTPYLTGEKEEPNVDEKKKVRFASTYTSTMISDVWARFFKVITAQLTDAFELELHKQSNALSQKALAPHQHVEDDVRKRRKIQERQSEIENTATNVENSKPEEMFEDPF</sequence>
<dbReference type="GO" id="GO:0020037">
    <property type="term" value="F:heme binding"/>
    <property type="evidence" value="ECO:0007669"/>
    <property type="project" value="InterPro"/>
</dbReference>
<protein>
    <recommendedName>
        <fullName evidence="4">Globin family profile domain-containing protein</fullName>
    </recommendedName>
</protein>
<dbReference type="STRING" id="6265.A0A0B2VQV3"/>
<dbReference type="Proteomes" id="UP000031036">
    <property type="component" value="Unassembled WGS sequence"/>
</dbReference>
<dbReference type="SUPFAM" id="SSF46458">
    <property type="entry name" value="Globin-like"/>
    <property type="match status" value="1"/>
</dbReference>
<gene>
    <name evidence="2" type="ORF">Tcan_12261</name>
</gene>
<organism evidence="2 3">
    <name type="scientific">Toxocara canis</name>
    <name type="common">Canine roundworm</name>
    <dbReference type="NCBI Taxonomy" id="6265"/>
    <lineage>
        <taxon>Eukaryota</taxon>
        <taxon>Metazoa</taxon>
        <taxon>Ecdysozoa</taxon>
        <taxon>Nematoda</taxon>
        <taxon>Chromadorea</taxon>
        <taxon>Rhabditida</taxon>
        <taxon>Spirurina</taxon>
        <taxon>Ascaridomorpha</taxon>
        <taxon>Ascaridoidea</taxon>
        <taxon>Toxocaridae</taxon>
        <taxon>Toxocara</taxon>
    </lineage>
</organism>
<comment type="caution">
    <text evidence="2">The sequence shown here is derived from an EMBL/GenBank/DDBJ whole genome shotgun (WGS) entry which is preliminary data.</text>
</comment>
<dbReference type="InterPro" id="IPR012292">
    <property type="entry name" value="Globin/Proto"/>
</dbReference>
<proteinExistence type="predicted"/>
<evidence type="ECO:0000313" key="2">
    <source>
        <dbReference type="EMBL" id="KHN83757.1"/>
    </source>
</evidence>
<name>A0A0B2VQV3_TOXCA</name>
<feature type="region of interest" description="Disordered" evidence="1">
    <location>
        <begin position="215"/>
        <end position="261"/>
    </location>
</feature>
<reference evidence="2 3" key="1">
    <citation type="submission" date="2014-11" db="EMBL/GenBank/DDBJ databases">
        <title>Genetic blueprint of the zoonotic pathogen Toxocara canis.</title>
        <authorList>
            <person name="Zhu X.-Q."/>
            <person name="Korhonen P.K."/>
            <person name="Cai H."/>
            <person name="Young N.D."/>
            <person name="Nejsum P."/>
            <person name="von Samson-Himmelstjerna G."/>
            <person name="Boag P.R."/>
            <person name="Tan P."/>
            <person name="Li Q."/>
            <person name="Min J."/>
            <person name="Yang Y."/>
            <person name="Wang X."/>
            <person name="Fang X."/>
            <person name="Hall R.S."/>
            <person name="Hofmann A."/>
            <person name="Sternberg P.W."/>
            <person name="Jex A.R."/>
            <person name="Gasser R.B."/>
        </authorList>
    </citation>
    <scope>NUCLEOTIDE SEQUENCE [LARGE SCALE GENOMIC DNA]</scope>
    <source>
        <strain evidence="2">PN_DK_2014</strain>
    </source>
</reference>
<dbReference type="InterPro" id="IPR009050">
    <property type="entry name" value="Globin-like_sf"/>
</dbReference>
<evidence type="ECO:0008006" key="4">
    <source>
        <dbReference type="Google" id="ProtNLM"/>
    </source>
</evidence>
<feature type="compositionally biased region" description="Basic and acidic residues" evidence="1">
    <location>
        <begin position="222"/>
        <end position="240"/>
    </location>
</feature>
<dbReference type="AlphaFoldDB" id="A0A0B2VQV3"/>
<dbReference type="OMA" id="QEQMFED"/>
<dbReference type="Gene3D" id="1.10.490.10">
    <property type="entry name" value="Globins"/>
    <property type="match status" value="1"/>
</dbReference>
<feature type="compositionally biased region" description="Polar residues" evidence="1">
    <location>
        <begin position="241"/>
        <end position="250"/>
    </location>
</feature>
<dbReference type="GO" id="GO:0019825">
    <property type="term" value="F:oxygen binding"/>
    <property type="evidence" value="ECO:0007669"/>
    <property type="project" value="InterPro"/>
</dbReference>
<dbReference type="EMBL" id="JPKZ01001140">
    <property type="protein sequence ID" value="KHN83757.1"/>
    <property type="molecule type" value="Genomic_DNA"/>
</dbReference>